<keyword evidence="8 12" id="KW-0472">Membrane</keyword>
<evidence type="ECO:0000256" key="11">
    <source>
        <dbReference type="ARBA" id="ARBA00023284"/>
    </source>
</evidence>
<dbReference type="Gene3D" id="1.20.1550.10">
    <property type="entry name" value="DsbB-like"/>
    <property type="match status" value="1"/>
</dbReference>
<protein>
    <submittedName>
        <fullName evidence="13">Protein disulfide oxidoreductase</fullName>
    </submittedName>
</protein>
<name>A0ABM6YMW0_9BACT</name>
<dbReference type="PANTHER" id="PTHR43469:SF1">
    <property type="entry name" value="SPBETA PROPHAGE-DERIVED DISULFIDE BOND FORMATION PROTEIN B"/>
    <property type="match status" value="1"/>
</dbReference>
<reference evidence="13 14" key="1">
    <citation type="submission" date="2018-08" db="EMBL/GenBank/DDBJ databases">
        <title>Complete genome of the Arcobacter ellisii type strain LMG 26155.</title>
        <authorList>
            <person name="Miller W.G."/>
            <person name="Yee E."/>
            <person name="Bono J.L."/>
        </authorList>
    </citation>
    <scope>NUCLEOTIDE SEQUENCE [LARGE SCALE GENOMIC DNA]</scope>
    <source>
        <strain evidence="13 14">LMG 26155</strain>
    </source>
</reference>
<evidence type="ECO:0000256" key="6">
    <source>
        <dbReference type="ARBA" id="ARBA00022989"/>
    </source>
</evidence>
<gene>
    <name evidence="13" type="primary">dsbB2</name>
    <name evidence="13" type="ORF">AELL_1836</name>
</gene>
<evidence type="ECO:0000256" key="10">
    <source>
        <dbReference type="ARBA" id="ARBA00023186"/>
    </source>
</evidence>
<evidence type="ECO:0000256" key="5">
    <source>
        <dbReference type="ARBA" id="ARBA00022982"/>
    </source>
</evidence>
<dbReference type="InterPro" id="IPR003752">
    <property type="entry name" value="DiS_bond_form_DsbB/BdbC"/>
</dbReference>
<dbReference type="RefSeq" id="WP_226805975.1">
    <property type="nucleotide sequence ID" value="NZ_CP032097.1"/>
</dbReference>
<evidence type="ECO:0000256" key="1">
    <source>
        <dbReference type="ARBA" id="ARBA00004141"/>
    </source>
</evidence>
<dbReference type="PIRSF" id="PIRSF036659">
    <property type="entry name" value="BdbC"/>
    <property type="match status" value="1"/>
</dbReference>
<evidence type="ECO:0000256" key="4">
    <source>
        <dbReference type="ARBA" id="ARBA00022692"/>
    </source>
</evidence>
<organism evidence="13 14">
    <name type="scientific">Arcobacter ellisii</name>
    <dbReference type="NCBI Taxonomy" id="913109"/>
    <lineage>
        <taxon>Bacteria</taxon>
        <taxon>Pseudomonadati</taxon>
        <taxon>Campylobacterota</taxon>
        <taxon>Epsilonproteobacteria</taxon>
        <taxon>Campylobacterales</taxon>
        <taxon>Arcobacteraceae</taxon>
        <taxon>Arcobacter</taxon>
    </lineage>
</organism>
<dbReference type="Pfam" id="PF02600">
    <property type="entry name" value="DsbB"/>
    <property type="match status" value="1"/>
</dbReference>
<keyword evidence="3" id="KW-0813">Transport</keyword>
<keyword evidence="11" id="KW-0676">Redox-active center</keyword>
<accession>A0ABM6YMW0</accession>
<feature type="transmembrane region" description="Helical" evidence="12">
    <location>
        <begin position="80"/>
        <end position="99"/>
    </location>
</feature>
<keyword evidence="4 12" id="KW-0812">Transmembrane</keyword>
<evidence type="ECO:0000313" key="14">
    <source>
        <dbReference type="Proteomes" id="UP000262582"/>
    </source>
</evidence>
<comment type="similarity">
    <text evidence="2">Belongs to the DsbB family. BdbC subfamily.</text>
</comment>
<evidence type="ECO:0000256" key="9">
    <source>
        <dbReference type="ARBA" id="ARBA00023157"/>
    </source>
</evidence>
<keyword evidence="10" id="KW-0143">Chaperone</keyword>
<dbReference type="Proteomes" id="UP000262582">
    <property type="component" value="Chromosome"/>
</dbReference>
<evidence type="ECO:0000256" key="7">
    <source>
        <dbReference type="ARBA" id="ARBA00023002"/>
    </source>
</evidence>
<keyword evidence="6 12" id="KW-1133">Transmembrane helix</keyword>
<dbReference type="PANTHER" id="PTHR43469">
    <property type="entry name" value="DISULFIDE FORMATION PROTEIN-RELATED"/>
    <property type="match status" value="1"/>
</dbReference>
<dbReference type="InterPro" id="IPR012187">
    <property type="entry name" value="Disulphide_bond_form_BdbC"/>
</dbReference>
<keyword evidence="14" id="KW-1185">Reference proteome</keyword>
<comment type="subcellular location">
    <subcellularLocation>
        <location evidence="1">Membrane</location>
        <topology evidence="1">Multi-pass membrane protein</topology>
    </subcellularLocation>
</comment>
<sequence length="151" mass="17453">MNEISSDIKRSNFSSLTFIFLAFLVSLVATLGSLFFSEIMHFIPCSLCWYQRIFMYPLVLLFLVNLLYPDDKIFKYSFPLVIIGLLISIYQNLLIYKVIPENLSPCVSGIPCSVDYLNWFGFITIPLLSFFSYTTILILLILFKRKSVDAE</sequence>
<dbReference type="HAMAP" id="MF_00287">
    <property type="entry name" value="BdbC"/>
    <property type="match status" value="1"/>
</dbReference>
<keyword evidence="5" id="KW-0249">Electron transport</keyword>
<proteinExistence type="inferred from homology"/>
<dbReference type="EMBL" id="CP032097">
    <property type="protein sequence ID" value="AXX95489.1"/>
    <property type="molecule type" value="Genomic_DNA"/>
</dbReference>
<feature type="transmembrane region" description="Helical" evidence="12">
    <location>
        <begin position="12"/>
        <end position="37"/>
    </location>
</feature>
<evidence type="ECO:0000256" key="3">
    <source>
        <dbReference type="ARBA" id="ARBA00022448"/>
    </source>
</evidence>
<evidence type="ECO:0000256" key="2">
    <source>
        <dbReference type="ARBA" id="ARBA00007602"/>
    </source>
</evidence>
<dbReference type="InterPro" id="IPR023380">
    <property type="entry name" value="DsbB-like_sf"/>
</dbReference>
<keyword evidence="9" id="KW-1015">Disulfide bond</keyword>
<feature type="transmembrane region" description="Helical" evidence="12">
    <location>
        <begin position="119"/>
        <end position="143"/>
    </location>
</feature>
<dbReference type="SUPFAM" id="SSF158442">
    <property type="entry name" value="DsbB-like"/>
    <property type="match status" value="1"/>
</dbReference>
<feature type="transmembrane region" description="Helical" evidence="12">
    <location>
        <begin position="49"/>
        <end position="68"/>
    </location>
</feature>
<keyword evidence="7" id="KW-0560">Oxidoreductase</keyword>
<evidence type="ECO:0000256" key="8">
    <source>
        <dbReference type="ARBA" id="ARBA00023136"/>
    </source>
</evidence>
<evidence type="ECO:0000256" key="12">
    <source>
        <dbReference type="SAM" id="Phobius"/>
    </source>
</evidence>
<evidence type="ECO:0000313" key="13">
    <source>
        <dbReference type="EMBL" id="AXX95489.1"/>
    </source>
</evidence>
<dbReference type="NCBIfam" id="NF002849">
    <property type="entry name" value="PRK03113.1"/>
    <property type="match status" value="1"/>
</dbReference>